<dbReference type="VEuPathDB" id="TriTrypDB:TcIL3000_2_1560"/>
<name>G0UJM5_TRYCI</name>
<proteinExistence type="predicted"/>
<dbReference type="EMBL" id="HE575315">
    <property type="protein sequence ID" value="CCC89578.1"/>
    <property type="molecule type" value="Genomic_DNA"/>
</dbReference>
<dbReference type="AlphaFoldDB" id="G0UJM5"/>
<dbReference type="InterPro" id="IPR016024">
    <property type="entry name" value="ARM-type_fold"/>
</dbReference>
<organism evidence="1">
    <name type="scientific">Trypanosoma congolense (strain IL3000)</name>
    <dbReference type="NCBI Taxonomy" id="1068625"/>
    <lineage>
        <taxon>Eukaryota</taxon>
        <taxon>Discoba</taxon>
        <taxon>Euglenozoa</taxon>
        <taxon>Kinetoplastea</taxon>
        <taxon>Metakinetoplastina</taxon>
        <taxon>Trypanosomatida</taxon>
        <taxon>Trypanosomatidae</taxon>
        <taxon>Trypanosoma</taxon>
        <taxon>Nannomonas</taxon>
    </lineage>
</organism>
<sequence>MSWCTLQEVVDALYVSRFSSGVCESERRAADERFIRMHETAVNIGDVLTEVAVSRDMNHSRCDELRFVAALALEPLVTRSRWCGGVGFGNKVHVLGMLLGFLRSSCSMTPGDQRVRSSLYLCLCRVISFESPAPRWSEFLGECLAAIVLDMDSEGQCEAEASDRAQVPKSFYHAVMLQLSELCAHNVALWCYMASVVSYVLFEKVAPYTAGDARRHFCFSVVVQLLRHRPGANESVSEERPADSFICGSVFRRFVVCSLQETATVMESITDGRVSVEQECRLLLDVSCYLISDVGCAAILFWCCMRLLTPADSPGLMAVSSARVDSALECLAGVLQVFPEVSLQFDVGETTLMLLNCMANVGVEGRDSDDDEVALLDSLREDYVVPLGCTGGDTVSVASAVLELLVEASPQRISVIVCALCNCCASAGDLLSLLRSARWRAWSTALRCCCRVCEEKKMSLVDSVPEVQSRLLPLFAELLCEGTMLSSAVELIDLLSLTLVGTTQTQLCTAFLSLLDGRFLCCGACCKDGDANEKGSHRLSGQSKLLSISVYAVHRLLSRCDRSIVEAVVAACDVCLWLQRSLFVLASGGPLAVYCGAYAVGTLLSIAPRIASHFPSLAVAAMDSACRHCALPDGSTLVARLLACLCDHEESECTLASELLARFISQCRQASPRRALLLRSISDNTLCFSRLCLRKQKEFAQNENVHMCQRCTLPRLTQCLPVVTLFTADDAPHDEATTRLLSHCLAASASVLVSRDVIVSDVFDSVGSALTALFRSSVGERHSSSTLSTIVAAMSVVALGCPALLDGTGMTGVVLSLFTDGFDPSKGKGVNYVGYCLLPALSCIRNPRQLDGIAAGMAGAPPASDGAPLSVAWPVVLGLWSSVAPFADHFVSLYFLAAWFRLLRYAMSVRSSGVGGFDPITVTASSCCVYALPSLHIKSLPRRRLEGCSIVQCIAVGLSLVLHKGRSVSKPQLLDTEIQDLHCITRRFEALCGGDVDSVGVDLFSTMSVSEGADWLLEQLLAAGYTTEVGTAVSFASKC</sequence>
<accession>G0UJM5</accession>
<protein>
    <submittedName>
        <fullName evidence="1">Uncharacterized protein</fullName>
    </submittedName>
</protein>
<evidence type="ECO:0000313" key="1">
    <source>
        <dbReference type="EMBL" id="CCC89578.1"/>
    </source>
</evidence>
<gene>
    <name evidence="1" type="ORF">TCIL3000_2_1560</name>
</gene>
<dbReference type="SUPFAM" id="SSF48371">
    <property type="entry name" value="ARM repeat"/>
    <property type="match status" value="1"/>
</dbReference>
<reference evidence="1" key="1">
    <citation type="journal article" date="2012" name="Proc. Natl. Acad. Sci. U.S.A.">
        <title>Antigenic diversity is generated by distinct evolutionary mechanisms in African trypanosome species.</title>
        <authorList>
            <person name="Jackson A.P."/>
            <person name="Berry A."/>
            <person name="Aslett M."/>
            <person name="Allison H.C."/>
            <person name="Burton P."/>
            <person name="Vavrova-Anderson J."/>
            <person name="Brown R."/>
            <person name="Browne H."/>
            <person name="Corton N."/>
            <person name="Hauser H."/>
            <person name="Gamble J."/>
            <person name="Gilderthorp R."/>
            <person name="Marcello L."/>
            <person name="McQuillan J."/>
            <person name="Otto T.D."/>
            <person name="Quail M.A."/>
            <person name="Sanders M.J."/>
            <person name="van Tonder A."/>
            <person name="Ginger M.L."/>
            <person name="Field M.C."/>
            <person name="Barry J.D."/>
            <person name="Hertz-Fowler C."/>
            <person name="Berriman M."/>
        </authorList>
    </citation>
    <scope>NUCLEOTIDE SEQUENCE</scope>
    <source>
        <strain evidence="1">IL3000</strain>
    </source>
</reference>